<dbReference type="Proteomes" id="UP000653472">
    <property type="component" value="Unassembled WGS sequence"/>
</dbReference>
<dbReference type="EMBL" id="JAAVXB010000016">
    <property type="protein sequence ID" value="NKF24507.1"/>
    <property type="molecule type" value="Genomic_DNA"/>
</dbReference>
<protein>
    <submittedName>
        <fullName evidence="1">Uncharacterized protein</fullName>
    </submittedName>
</protein>
<organism evidence="1 2">
    <name type="scientific">Solimonas marina</name>
    <dbReference type="NCBI Taxonomy" id="2714601"/>
    <lineage>
        <taxon>Bacteria</taxon>
        <taxon>Pseudomonadati</taxon>
        <taxon>Pseudomonadota</taxon>
        <taxon>Gammaproteobacteria</taxon>
        <taxon>Nevskiales</taxon>
        <taxon>Nevskiaceae</taxon>
        <taxon>Solimonas</taxon>
    </lineage>
</organism>
<reference evidence="1" key="1">
    <citation type="submission" date="2020-03" db="EMBL/GenBank/DDBJ databases">
        <title>Solimonas marina sp. nov., isolated from deep seawater of the Pacific Ocean.</title>
        <authorList>
            <person name="Liu X."/>
            <person name="Lai Q."/>
            <person name="Sun F."/>
            <person name="Gai Y."/>
            <person name="Li G."/>
            <person name="Shao Z."/>
        </authorList>
    </citation>
    <scope>NUCLEOTIDE SEQUENCE</scope>
    <source>
        <strain evidence="1">C16B3</strain>
    </source>
</reference>
<gene>
    <name evidence="1" type="ORF">G7Y82_19520</name>
</gene>
<dbReference type="AlphaFoldDB" id="A0A969WCN0"/>
<comment type="caution">
    <text evidence="1">The sequence shown here is derived from an EMBL/GenBank/DDBJ whole genome shotgun (WGS) entry which is preliminary data.</text>
</comment>
<evidence type="ECO:0000313" key="2">
    <source>
        <dbReference type="Proteomes" id="UP000653472"/>
    </source>
</evidence>
<keyword evidence="2" id="KW-1185">Reference proteome</keyword>
<dbReference type="RefSeq" id="WP_168149815.1">
    <property type="nucleotide sequence ID" value="NZ_JAAVXB010000016.1"/>
</dbReference>
<evidence type="ECO:0000313" key="1">
    <source>
        <dbReference type="EMBL" id="NKF24507.1"/>
    </source>
</evidence>
<sequence length="109" mass="12036">MRRQPSALWPFAIEHFVTDAFLPAAHYPHRGTQTDIAVGSTIDWRRYDVDGVPVPLLTAKVSDGAWLCGLGGDGGQEWCDTESLYPTEADALAGAFRAWRYGLRQIETA</sequence>
<accession>A0A969WCN0</accession>
<proteinExistence type="predicted"/>
<name>A0A969WCN0_9GAMM</name>